<reference evidence="4 5" key="1">
    <citation type="submission" date="2018-06" db="EMBL/GenBank/DDBJ databases">
        <title>Draft Genome Sequence of a Novel Marine Bacterium Related to the Verrucomicrobia.</title>
        <authorList>
            <person name="Vosseberg J."/>
            <person name="Martijn J."/>
            <person name="Ettema T.J.G."/>
        </authorList>
    </citation>
    <scope>NUCLEOTIDE SEQUENCE [LARGE SCALE GENOMIC DNA]</scope>
    <source>
        <strain evidence="4">TARA_B100001123</strain>
    </source>
</reference>
<name>A0A2Z4ACS9_9BACT</name>
<feature type="domain" description="CT398-like coiled coil hairpin" evidence="3">
    <location>
        <begin position="12"/>
        <end position="178"/>
    </location>
</feature>
<dbReference type="InterPro" id="IPR056003">
    <property type="entry name" value="CT398_CC_hairpin"/>
</dbReference>
<gene>
    <name evidence="4" type="primary">smc_2</name>
    <name evidence="4" type="ORF">DF168_01161</name>
</gene>
<evidence type="ECO:0000313" key="4">
    <source>
        <dbReference type="EMBL" id="AWT59963.1"/>
    </source>
</evidence>
<dbReference type="Pfam" id="PF02591">
    <property type="entry name" value="Zn_ribbon_9"/>
    <property type="match status" value="1"/>
</dbReference>
<dbReference type="Gene3D" id="1.10.287.1490">
    <property type="match status" value="1"/>
</dbReference>
<evidence type="ECO:0000259" key="3">
    <source>
        <dbReference type="Pfam" id="PF24481"/>
    </source>
</evidence>
<evidence type="ECO:0000256" key="1">
    <source>
        <dbReference type="SAM" id="Coils"/>
    </source>
</evidence>
<dbReference type="EMBL" id="CP029803">
    <property type="protein sequence ID" value="AWT59963.1"/>
    <property type="molecule type" value="Genomic_DNA"/>
</dbReference>
<dbReference type="Proteomes" id="UP000247465">
    <property type="component" value="Chromosome"/>
</dbReference>
<evidence type="ECO:0000259" key="2">
    <source>
        <dbReference type="Pfam" id="PF02591"/>
    </source>
</evidence>
<organism evidence="4 5">
    <name type="scientific">Candidatus Moanibacter tarae</name>
    <dbReference type="NCBI Taxonomy" id="2200854"/>
    <lineage>
        <taxon>Bacteria</taxon>
        <taxon>Pseudomonadati</taxon>
        <taxon>Verrucomicrobiota</taxon>
        <taxon>Opitutia</taxon>
        <taxon>Puniceicoccales</taxon>
        <taxon>Puniceicoccales incertae sedis</taxon>
        <taxon>Candidatus Moanibacter</taxon>
    </lineage>
</organism>
<dbReference type="KEGG" id="mtar:DF168_01161"/>
<accession>A0A2Z4ACS9</accession>
<dbReference type="AlphaFoldDB" id="A0A2Z4ACS9"/>
<sequence>MSNPFIGNLLKLQECDARCDRILEQLERIPVEVEGYQIKIDTEHKAIESVKKAVQELELRRKDLDNEVGAFEDQLNRYKTQQLTVKKNEEYRALQHEIDSIADKISTLEEEEIEVMLMIDESTESAKHDEAQRKVTIKEYEKQIVRRSQHKLEFSQELEGAEEDFRTAEEGIGKSELRSYHYVKTQVKRLPIVVPVVEHKCTGCHIKLPTDLEVEARIAKEITSCNNCGRLIYC</sequence>
<protein>
    <submittedName>
        <fullName evidence="4">Chromosome partition protein Smc</fullName>
    </submittedName>
</protein>
<proteinExistence type="predicted"/>
<keyword evidence="1" id="KW-0175">Coiled coil</keyword>
<feature type="domain" description="C4-type zinc ribbon" evidence="2">
    <location>
        <begin position="200"/>
        <end position="231"/>
    </location>
</feature>
<dbReference type="InterPro" id="IPR003743">
    <property type="entry name" value="Zf-RING_7"/>
</dbReference>
<feature type="coiled-coil region" evidence="1">
    <location>
        <begin position="40"/>
        <end position="111"/>
    </location>
</feature>
<dbReference type="Pfam" id="PF24481">
    <property type="entry name" value="CT398_CC"/>
    <property type="match status" value="1"/>
</dbReference>
<evidence type="ECO:0000313" key="5">
    <source>
        <dbReference type="Proteomes" id="UP000247465"/>
    </source>
</evidence>